<reference evidence="2 3" key="1">
    <citation type="submission" date="2019-01" db="EMBL/GenBank/DDBJ databases">
        <authorList>
            <person name="Brito A."/>
        </authorList>
    </citation>
    <scope>NUCLEOTIDE SEQUENCE [LARGE SCALE GENOMIC DNA]</scope>
    <source>
        <strain evidence="2">1</strain>
    </source>
</reference>
<organism evidence="2 3">
    <name type="scientific">Hyella patelloides LEGE 07179</name>
    <dbReference type="NCBI Taxonomy" id="945734"/>
    <lineage>
        <taxon>Bacteria</taxon>
        <taxon>Bacillati</taxon>
        <taxon>Cyanobacteriota</taxon>
        <taxon>Cyanophyceae</taxon>
        <taxon>Pleurocapsales</taxon>
        <taxon>Hyellaceae</taxon>
        <taxon>Hyella</taxon>
    </lineage>
</organism>
<dbReference type="Pfam" id="PF13508">
    <property type="entry name" value="Acetyltransf_7"/>
    <property type="match status" value="1"/>
</dbReference>
<dbReference type="SUPFAM" id="SSF55729">
    <property type="entry name" value="Acyl-CoA N-acyltransferases (Nat)"/>
    <property type="match status" value="1"/>
</dbReference>
<dbReference type="GO" id="GO:0016747">
    <property type="term" value="F:acyltransferase activity, transferring groups other than amino-acyl groups"/>
    <property type="evidence" value="ECO:0007669"/>
    <property type="project" value="InterPro"/>
</dbReference>
<keyword evidence="2" id="KW-0808">Transferase</keyword>
<dbReference type="InterPro" id="IPR016181">
    <property type="entry name" value="Acyl_CoA_acyltransferase"/>
</dbReference>
<dbReference type="AlphaFoldDB" id="A0A563W281"/>
<evidence type="ECO:0000313" key="3">
    <source>
        <dbReference type="Proteomes" id="UP000320055"/>
    </source>
</evidence>
<keyword evidence="3" id="KW-1185">Reference proteome</keyword>
<dbReference type="Gene3D" id="3.40.630.30">
    <property type="match status" value="1"/>
</dbReference>
<dbReference type="Proteomes" id="UP000320055">
    <property type="component" value="Unassembled WGS sequence"/>
</dbReference>
<gene>
    <name evidence="2" type="ORF">H1P_6470002</name>
</gene>
<name>A0A563W281_9CYAN</name>
<evidence type="ECO:0000313" key="2">
    <source>
        <dbReference type="EMBL" id="VEP17814.1"/>
    </source>
</evidence>
<dbReference type="EMBL" id="CAACVJ010000609">
    <property type="protein sequence ID" value="VEP17814.1"/>
    <property type="molecule type" value="Genomic_DNA"/>
</dbReference>
<protein>
    <submittedName>
        <fullName evidence="2">Acetyltransferase</fullName>
    </submittedName>
</protein>
<accession>A0A563W281</accession>
<feature type="domain" description="N-acetyltransferase" evidence="1">
    <location>
        <begin position="1"/>
        <end position="86"/>
    </location>
</feature>
<proteinExistence type="predicted"/>
<evidence type="ECO:0000259" key="1">
    <source>
        <dbReference type="PROSITE" id="PS51186"/>
    </source>
</evidence>
<dbReference type="InterPro" id="IPR000182">
    <property type="entry name" value="GNAT_dom"/>
</dbReference>
<dbReference type="RefSeq" id="WP_186376329.1">
    <property type="nucleotide sequence ID" value="NZ_LR214379.1"/>
</dbReference>
<sequence>MDVVSFISLLGNEVGAIFVHLQHHKKGFGSGLINKAKKLRNQIYVEVFAANAIACRFYEKYGFEPIEEKVYEQTGFAIIRLQLPAKQSFSERSSQ</sequence>
<dbReference type="PROSITE" id="PS51186">
    <property type="entry name" value="GNAT"/>
    <property type="match status" value="1"/>
</dbReference>